<sequence>MKFQRIVSNLKNYIFNSNNQSRTSRIRGIDNKNVLNNNFKNKGSETPKELESYKFIKYKIVNKKKKIYIDTEEFENEEYFNEKHSQLVQLLSNWVEGVHDIALIISGKNDKLSSGTKKIIRLLNESFKHQPELFNSVSLVITKYYRDEMTMEKKVIEQEEYRKKVIQIIHQYSGYQNCNPPLPVLFYCLIQKNYYQILSSKPCNKYLLDIKKVNVAFTILLHFIIIIVEIYVIQLE</sequence>
<accession>A0A1Y2C0U1</accession>
<protein>
    <submittedName>
        <fullName evidence="2">Uncharacterized protein</fullName>
    </submittedName>
</protein>
<organism evidence="2 3">
    <name type="scientific">Neocallimastix californiae</name>
    <dbReference type="NCBI Taxonomy" id="1754190"/>
    <lineage>
        <taxon>Eukaryota</taxon>
        <taxon>Fungi</taxon>
        <taxon>Fungi incertae sedis</taxon>
        <taxon>Chytridiomycota</taxon>
        <taxon>Chytridiomycota incertae sedis</taxon>
        <taxon>Neocallimastigomycetes</taxon>
        <taxon>Neocallimastigales</taxon>
        <taxon>Neocallimastigaceae</taxon>
        <taxon>Neocallimastix</taxon>
    </lineage>
</organism>
<gene>
    <name evidence="2" type="ORF">LY90DRAFT_510370</name>
</gene>
<proteinExistence type="predicted"/>
<keyword evidence="1" id="KW-0472">Membrane</keyword>
<evidence type="ECO:0000313" key="2">
    <source>
        <dbReference type="EMBL" id="ORY40586.1"/>
    </source>
</evidence>
<dbReference type="AlphaFoldDB" id="A0A1Y2C0U1"/>
<keyword evidence="3" id="KW-1185">Reference proteome</keyword>
<evidence type="ECO:0000313" key="3">
    <source>
        <dbReference type="Proteomes" id="UP000193920"/>
    </source>
</evidence>
<keyword evidence="1" id="KW-1133">Transmembrane helix</keyword>
<evidence type="ECO:0000256" key="1">
    <source>
        <dbReference type="SAM" id="Phobius"/>
    </source>
</evidence>
<feature type="transmembrane region" description="Helical" evidence="1">
    <location>
        <begin position="215"/>
        <end position="233"/>
    </location>
</feature>
<reference evidence="2 3" key="1">
    <citation type="submission" date="2016-08" db="EMBL/GenBank/DDBJ databases">
        <title>A Parts List for Fungal Cellulosomes Revealed by Comparative Genomics.</title>
        <authorList>
            <consortium name="DOE Joint Genome Institute"/>
            <person name="Haitjema C.H."/>
            <person name="Gilmore S.P."/>
            <person name="Henske J.K."/>
            <person name="Solomon K.V."/>
            <person name="De Groot R."/>
            <person name="Kuo A."/>
            <person name="Mondo S.J."/>
            <person name="Salamov A.A."/>
            <person name="Labutti K."/>
            <person name="Zhao Z."/>
            <person name="Chiniquy J."/>
            <person name="Barry K."/>
            <person name="Brewer H.M."/>
            <person name="Purvine S.O."/>
            <person name="Wright A.T."/>
            <person name="Boxma B."/>
            <person name="Van Alen T."/>
            <person name="Hackstein J.H."/>
            <person name="Baker S.E."/>
            <person name="Grigoriev I.V."/>
            <person name="O'Malley M.A."/>
        </authorList>
    </citation>
    <scope>NUCLEOTIDE SEQUENCE [LARGE SCALE GENOMIC DNA]</scope>
    <source>
        <strain evidence="2 3">G1</strain>
    </source>
</reference>
<keyword evidence="1" id="KW-0812">Transmembrane</keyword>
<dbReference type="EMBL" id="MCOG01000127">
    <property type="protein sequence ID" value="ORY40586.1"/>
    <property type="molecule type" value="Genomic_DNA"/>
</dbReference>
<name>A0A1Y2C0U1_9FUNG</name>
<dbReference type="Proteomes" id="UP000193920">
    <property type="component" value="Unassembled WGS sequence"/>
</dbReference>
<comment type="caution">
    <text evidence="2">The sequence shown here is derived from an EMBL/GenBank/DDBJ whole genome shotgun (WGS) entry which is preliminary data.</text>
</comment>